<dbReference type="InterPro" id="IPR017896">
    <property type="entry name" value="4Fe4S_Fe-S-bd"/>
</dbReference>
<dbReference type="Gene3D" id="3.30.70.20">
    <property type="match status" value="1"/>
</dbReference>
<dbReference type="InterPro" id="IPR006657">
    <property type="entry name" value="MoPterin_dinucl-bd_dom"/>
</dbReference>
<dbReference type="PIRSF" id="PIRSF036643">
    <property type="entry name" value="FDH_alpha"/>
    <property type="match status" value="1"/>
</dbReference>
<evidence type="ECO:0000313" key="11">
    <source>
        <dbReference type="EMBL" id="OEJ66993.1"/>
    </source>
</evidence>
<dbReference type="Pfam" id="PF01568">
    <property type="entry name" value="Molydop_binding"/>
    <property type="match status" value="1"/>
</dbReference>
<feature type="domain" description="4Fe-4S Mo/W bis-MGD-type" evidence="10">
    <location>
        <begin position="220"/>
        <end position="275"/>
    </location>
</feature>
<keyword evidence="12" id="KW-1185">Reference proteome</keyword>
<dbReference type="InterPro" id="IPR009010">
    <property type="entry name" value="Asp_de-COase-like_dom_sf"/>
</dbReference>
<proteinExistence type="inferred from homology"/>
<dbReference type="GO" id="GO:0015942">
    <property type="term" value="P:formate metabolic process"/>
    <property type="evidence" value="ECO:0007669"/>
    <property type="project" value="InterPro"/>
</dbReference>
<dbReference type="GO" id="GO:0046872">
    <property type="term" value="F:metal ion binding"/>
    <property type="evidence" value="ECO:0007669"/>
    <property type="project" value="UniProtKB-KW"/>
</dbReference>
<dbReference type="InterPro" id="IPR050123">
    <property type="entry name" value="Prok_molybdopt-oxidoreductase"/>
</dbReference>
<dbReference type="GO" id="GO:1990204">
    <property type="term" value="C:oxidoreductase complex"/>
    <property type="evidence" value="ECO:0007669"/>
    <property type="project" value="UniProtKB-ARBA"/>
</dbReference>
<dbReference type="InterPro" id="IPR017900">
    <property type="entry name" value="4Fe4S_Fe_S_CS"/>
</dbReference>
<dbReference type="InterPro" id="IPR001041">
    <property type="entry name" value="2Fe-2S_ferredoxin-type"/>
</dbReference>
<dbReference type="CDD" id="cd02753">
    <property type="entry name" value="MopB_Formate-Dh-H"/>
    <property type="match status" value="1"/>
</dbReference>
<dbReference type="PANTHER" id="PTHR43105">
    <property type="entry name" value="RESPIRATORY NITRATE REDUCTASE"/>
    <property type="match status" value="1"/>
</dbReference>
<dbReference type="SUPFAM" id="SSF54292">
    <property type="entry name" value="2Fe-2S ferredoxin-like"/>
    <property type="match status" value="1"/>
</dbReference>
<accession>A0A1E5Q7I6</accession>
<dbReference type="Pfam" id="PF00384">
    <property type="entry name" value="Molybdopterin"/>
    <property type="match status" value="1"/>
</dbReference>
<gene>
    <name evidence="11" type="ORF">BEN30_10520</name>
</gene>
<dbReference type="InterPro" id="IPR054351">
    <property type="entry name" value="NADH_UbQ_OxRdtase_ferredoxin"/>
</dbReference>
<keyword evidence="5" id="KW-0560">Oxidoreductase</keyword>
<dbReference type="SMART" id="SM00926">
    <property type="entry name" value="Molybdop_Fe4S4"/>
    <property type="match status" value="1"/>
</dbReference>
<evidence type="ECO:0000256" key="2">
    <source>
        <dbReference type="ARBA" id="ARBA00022485"/>
    </source>
</evidence>
<dbReference type="Gene3D" id="3.40.228.10">
    <property type="entry name" value="Dimethylsulfoxide Reductase, domain 2"/>
    <property type="match status" value="1"/>
</dbReference>
<evidence type="ECO:0000259" key="9">
    <source>
        <dbReference type="PROSITE" id="PS51379"/>
    </source>
</evidence>
<dbReference type="InterPro" id="IPR036010">
    <property type="entry name" value="2Fe-2S_ferredoxin-like_sf"/>
</dbReference>
<dbReference type="InterPro" id="IPR006478">
    <property type="entry name" value="Formate_DH_asu"/>
</dbReference>
<dbReference type="Gene3D" id="3.10.20.740">
    <property type="match status" value="1"/>
</dbReference>
<keyword evidence="4" id="KW-0677">Repeat</keyword>
<dbReference type="PROSITE" id="PS51669">
    <property type="entry name" value="4FE4S_MOW_BIS_MGD"/>
    <property type="match status" value="1"/>
</dbReference>
<dbReference type="EMBL" id="MCGG01000026">
    <property type="protein sequence ID" value="OEJ66993.1"/>
    <property type="molecule type" value="Genomic_DNA"/>
</dbReference>
<dbReference type="InterPro" id="IPR041924">
    <property type="entry name" value="Formate_Dh-H_N"/>
</dbReference>
<dbReference type="CDD" id="cd00207">
    <property type="entry name" value="fer2"/>
    <property type="match status" value="1"/>
</dbReference>
<dbReference type="Gene3D" id="2.20.25.90">
    <property type="entry name" value="ADC-like domains"/>
    <property type="match status" value="1"/>
</dbReference>
<protein>
    <submittedName>
        <fullName evidence="11">Formate dehydrogenase subunit alpha</fullName>
    </submittedName>
</protein>
<keyword evidence="7" id="KW-0411">Iron-sulfur</keyword>
<organism evidence="11 12">
    <name type="scientific">Magnetovibrio blakemorei</name>
    <dbReference type="NCBI Taxonomy" id="28181"/>
    <lineage>
        <taxon>Bacteria</taxon>
        <taxon>Pseudomonadati</taxon>
        <taxon>Pseudomonadota</taxon>
        <taxon>Alphaproteobacteria</taxon>
        <taxon>Rhodospirillales</taxon>
        <taxon>Magnetovibrionaceae</taxon>
        <taxon>Magnetovibrio</taxon>
    </lineage>
</organism>
<dbReference type="InterPro" id="IPR006963">
    <property type="entry name" value="Mopterin_OxRdtase_4Fe-4S_dom"/>
</dbReference>
<feature type="domain" description="4Fe-4S ferredoxin-type" evidence="9">
    <location>
        <begin position="184"/>
        <end position="213"/>
    </location>
</feature>
<dbReference type="PROSITE" id="PS51379">
    <property type="entry name" value="4FE4S_FER_2"/>
    <property type="match status" value="2"/>
</dbReference>
<dbReference type="SUPFAM" id="SSF50692">
    <property type="entry name" value="ADC-like"/>
    <property type="match status" value="1"/>
</dbReference>
<comment type="similarity">
    <text evidence="1">In the C-terminal section; belongs to the prokaryotic molybdopterin-containing oxidoreductase family.</text>
</comment>
<dbReference type="Gene3D" id="2.40.40.20">
    <property type="match status" value="1"/>
</dbReference>
<keyword evidence="3" id="KW-0479">Metal-binding</keyword>
<dbReference type="NCBIfam" id="TIGR01591">
    <property type="entry name" value="Fdh-alpha"/>
    <property type="match status" value="1"/>
</dbReference>
<evidence type="ECO:0000259" key="8">
    <source>
        <dbReference type="PROSITE" id="PS51085"/>
    </source>
</evidence>
<dbReference type="GO" id="GO:0008863">
    <property type="term" value="F:formate dehydrogenase (NAD+) activity"/>
    <property type="evidence" value="ECO:0007669"/>
    <property type="project" value="InterPro"/>
</dbReference>
<evidence type="ECO:0000313" key="12">
    <source>
        <dbReference type="Proteomes" id="UP000095347"/>
    </source>
</evidence>
<dbReference type="PROSITE" id="PS00490">
    <property type="entry name" value="MOLYBDOPTERIN_PROK_2"/>
    <property type="match status" value="1"/>
</dbReference>
<dbReference type="Pfam" id="PF22117">
    <property type="entry name" value="Fer4_Nqo3"/>
    <property type="match status" value="1"/>
</dbReference>
<dbReference type="GO" id="GO:0051539">
    <property type="term" value="F:4 iron, 4 sulfur cluster binding"/>
    <property type="evidence" value="ECO:0007669"/>
    <property type="project" value="UniProtKB-KW"/>
</dbReference>
<dbReference type="Proteomes" id="UP000095347">
    <property type="component" value="Unassembled WGS sequence"/>
</dbReference>
<evidence type="ECO:0000256" key="1">
    <source>
        <dbReference type="ARBA" id="ARBA00007023"/>
    </source>
</evidence>
<dbReference type="FunFam" id="3.40.228.10:FF:000002">
    <property type="entry name" value="Formate dehydrogenase subunit alpha"/>
    <property type="match status" value="1"/>
</dbReference>
<dbReference type="STRING" id="28181.BEN30_10520"/>
<dbReference type="OrthoDB" id="9803192at2"/>
<dbReference type="InterPro" id="IPR006656">
    <property type="entry name" value="Mopterin_OxRdtase"/>
</dbReference>
<dbReference type="Pfam" id="PF04879">
    <property type="entry name" value="Molybdop_Fe4S4"/>
    <property type="match status" value="1"/>
</dbReference>
<evidence type="ECO:0000256" key="6">
    <source>
        <dbReference type="ARBA" id="ARBA00023004"/>
    </source>
</evidence>
<comment type="caution">
    <text evidence="11">The sequence shown here is derived from an EMBL/GenBank/DDBJ whole genome shotgun (WGS) entry which is preliminary data.</text>
</comment>
<evidence type="ECO:0000256" key="7">
    <source>
        <dbReference type="ARBA" id="ARBA00023014"/>
    </source>
</evidence>
<dbReference type="GO" id="GO:0003954">
    <property type="term" value="F:NADH dehydrogenase activity"/>
    <property type="evidence" value="ECO:0007669"/>
    <property type="project" value="TreeGrafter"/>
</dbReference>
<name>A0A1E5Q7I6_9PROT</name>
<dbReference type="CDD" id="cd02790">
    <property type="entry name" value="MopB_CT_Formate-Dh_H"/>
    <property type="match status" value="1"/>
</dbReference>
<dbReference type="Pfam" id="PF13510">
    <property type="entry name" value="Fer2_4"/>
    <property type="match status" value="1"/>
</dbReference>
<evidence type="ECO:0000256" key="4">
    <source>
        <dbReference type="ARBA" id="ARBA00022737"/>
    </source>
</evidence>
<evidence type="ECO:0000256" key="5">
    <source>
        <dbReference type="ARBA" id="ARBA00023002"/>
    </source>
</evidence>
<dbReference type="PROSITE" id="PS00198">
    <property type="entry name" value="4FE4S_FER_1"/>
    <property type="match status" value="1"/>
</dbReference>
<dbReference type="SUPFAM" id="SSF54862">
    <property type="entry name" value="4Fe-4S ferredoxins"/>
    <property type="match status" value="1"/>
</dbReference>
<dbReference type="AlphaFoldDB" id="A0A1E5Q7I6"/>
<dbReference type="InterPro" id="IPR041925">
    <property type="entry name" value="CT_Formate-Dh_H"/>
</dbReference>
<evidence type="ECO:0000259" key="10">
    <source>
        <dbReference type="PROSITE" id="PS51669"/>
    </source>
</evidence>
<evidence type="ECO:0000256" key="3">
    <source>
        <dbReference type="ARBA" id="ARBA00022723"/>
    </source>
</evidence>
<dbReference type="GO" id="GO:0022904">
    <property type="term" value="P:respiratory electron transport chain"/>
    <property type="evidence" value="ECO:0007669"/>
    <property type="project" value="TreeGrafter"/>
</dbReference>
<feature type="domain" description="2Fe-2S ferredoxin-type" evidence="8">
    <location>
        <begin position="3"/>
        <end position="83"/>
    </location>
</feature>
<keyword evidence="6" id="KW-0408">Iron</keyword>
<dbReference type="Gene3D" id="3.40.50.740">
    <property type="match status" value="1"/>
</dbReference>
<reference evidence="12" key="1">
    <citation type="submission" date="2016-07" db="EMBL/GenBank/DDBJ databases">
        <authorList>
            <person name="Florea S."/>
            <person name="Webb J.S."/>
            <person name="Jaromczyk J."/>
            <person name="Schardl C.L."/>
        </authorList>
    </citation>
    <scope>NUCLEOTIDE SEQUENCE [LARGE SCALE GENOMIC DNA]</scope>
    <source>
        <strain evidence="12">MV-1</strain>
    </source>
</reference>
<dbReference type="FunFam" id="3.30.70.20:FF:000035">
    <property type="entry name" value="Iron hydrogenase 1"/>
    <property type="match status" value="1"/>
</dbReference>
<dbReference type="PANTHER" id="PTHR43105:SF14">
    <property type="entry name" value="FORMATE DEHYDROGENASE H"/>
    <property type="match status" value="1"/>
</dbReference>
<dbReference type="SUPFAM" id="SSF53706">
    <property type="entry name" value="Formate dehydrogenase/DMSO reductase, domains 1-3"/>
    <property type="match status" value="1"/>
</dbReference>
<dbReference type="GO" id="GO:0043546">
    <property type="term" value="F:molybdopterin cofactor binding"/>
    <property type="evidence" value="ECO:0007669"/>
    <property type="project" value="InterPro"/>
</dbReference>
<keyword evidence="2" id="KW-0004">4Fe-4S</keyword>
<feature type="domain" description="4Fe-4S ferredoxin-type" evidence="9">
    <location>
        <begin position="141"/>
        <end position="171"/>
    </location>
</feature>
<dbReference type="InterPro" id="IPR006655">
    <property type="entry name" value="Mopterin_OxRdtase_prok_CS"/>
</dbReference>
<dbReference type="RefSeq" id="WP_069958034.1">
    <property type="nucleotide sequence ID" value="NZ_MCGG01000026.1"/>
</dbReference>
<sequence>MSKPITFSFNGQQITAQPDESIRACAKRLGFDIPGICSGINPHYRTDGSCRLCMVEIKGERTLAASCKRQPTDGMDVSTTSPRAEASRRMVMELLLADRPAFTPSTYQPADRFLTLGEQMDVSSSRFTPAADGSTPDTSHPAIDVDMSKCILCTNCVRACQEIQSNAVIGIAGRGHLAHIVFDQGDALAFSSCVACGECVQACPTGALLPKAMPHPVLKTETVDSLCPYCGVGCQVTYHVKDDKIIYTDGRDGPANLSRLCVKGRFGFDYTHHPDRLTKPLIRIEGVAKDPAILNGGDAFGQFREATWEEALGHAAASLESTCEEFGADAIAGFGSAKGSNEEAYLFQKLMRTAFKTNNVDHCTRLCHASSVAALMEGIGSGAVTAPFTDAEKADVILVIGARPSQNHPVASTYIKAAKRDGAKLIVLDPRGQALSRHADYGVQFKPGADVALLNAMLHVIITEDLVDHAYIEQRVNGFEEFSQHIKTFTPERMAEKCGVDAGTIRAIARTFAQAKRAIIFWGMGVSQHTHGTDNARCLIALALITGNVGRPGTGLHPLRGQNNVQGASDAGLIPMVLPDYTRVDDDFGRGRFETVWQMALNPVPGLTVVEIMHAALAGDVRAMYIMGENPAMSDPDLNKARRALASLDHLVVQDIFMTETAMLADVILPATSFYEKTGSFTNSNRQVQLGRQVLPPPGDAREDLIIIQDIAKRLGLDWHYKNTAHVFEEMRRVMPSHAGISHQRLEREGSVTYPCTSEEHAGEEILFGEGFPMASGKARLVPAQTLAPDEEPDEAYPFILTTGRMLEHWHTGAMTRRASVLDALEPGPVIALHPKDLAQLGLVAGDGVTLTSRRGTLTAATRADSDVPQGVVFLAFAFHEAAANLLTNPSLDPFGKIAELKYCAVKVEKT</sequence>
<dbReference type="PROSITE" id="PS51085">
    <property type="entry name" value="2FE2S_FER_2"/>
    <property type="match status" value="1"/>
</dbReference>
<dbReference type="GO" id="GO:0016020">
    <property type="term" value="C:membrane"/>
    <property type="evidence" value="ECO:0007669"/>
    <property type="project" value="TreeGrafter"/>
</dbReference>